<evidence type="ECO:0000313" key="11">
    <source>
        <dbReference type="Proteomes" id="UP001387100"/>
    </source>
</evidence>
<feature type="region of interest" description="Disordered" evidence="7">
    <location>
        <begin position="1"/>
        <end position="29"/>
    </location>
</feature>
<evidence type="ECO:0000256" key="6">
    <source>
        <dbReference type="ARBA" id="ARBA00023136"/>
    </source>
</evidence>
<reference evidence="10 11" key="1">
    <citation type="journal article" date="2017" name="Int. J. Syst. Evol. Microbiol.">
        <title>Pseudokineococcus basanitobsidens sp. nov., isolated from volcanic rock.</title>
        <authorList>
            <person name="Lee D.W."/>
            <person name="Park M.Y."/>
            <person name="Kim J.J."/>
            <person name="Kim B.S."/>
        </authorList>
    </citation>
    <scope>NUCLEOTIDE SEQUENCE [LARGE SCALE GENOMIC DNA]</scope>
    <source>
        <strain evidence="10 11">DSM 103726</strain>
    </source>
</reference>
<organism evidence="10 11">
    <name type="scientific">Pseudokineococcus basanitobsidens</name>
    <dbReference type="NCBI Taxonomy" id="1926649"/>
    <lineage>
        <taxon>Bacteria</taxon>
        <taxon>Bacillati</taxon>
        <taxon>Actinomycetota</taxon>
        <taxon>Actinomycetes</taxon>
        <taxon>Kineosporiales</taxon>
        <taxon>Kineosporiaceae</taxon>
        <taxon>Pseudokineococcus</taxon>
    </lineage>
</organism>
<keyword evidence="4 8" id="KW-0812">Transmembrane</keyword>
<dbReference type="InterPro" id="IPR036259">
    <property type="entry name" value="MFS_trans_sf"/>
</dbReference>
<feature type="transmembrane region" description="Helical" evidence="8">
    <location>
        <begin position="279"/>
        <end position="300"/>
    </location>
</feature>
<evidence type="ECO:0000313" key="10">
    <source>
        <dbReference type="EMBL" id="MEJ5945485.1"/>
    </source>
</evidence>
<feature type="transmembrane region" description="Helical" evidence="8">
    <location>
        <begin position="104"/>
        <end position="123"/>
    </location>
</feature>
<feature type="transmembrane region" description="Helical" evidence="8">
    <location>
        <begin position="412"/>
        <end position="429"/>
    </location>
</feature>
<dbReference type="PROSITE" id="PS50850">
    <property type="entry name" value="MFS"/>
    <property type="match status" value="1"/>
</dbReference>
<feature type="transmembrane region" description="Helical" evidence="8">
    <location>
        <begin position="33"/>
        <end position="51"/>
    </location>
</feature>
<dbReference type="InterPro" id="IPR020846">
    <property type="entry name" value="MFS_dom"/>
</dbReference>
<dbReference type="Gene3D" id="1.20.1250.20">
    <property type="entry name" value="MFS general substrate transporter like domains"/>
    <property type="match status" value="1"/>
</dbReference>
<dbReference type="SUPFAM" id="SSF103473">
    <property type="entry name" value="MFS general substrate transporter"/>
    <property type="match status" value="1"/>
</dbReference>
<keyword evidence="2" id="KW-0813">Transport</keyword>
<feature type="transmembrane region" description="Helical" evidence="8">
    <location>
        <begin position="129"/>
        <end position="150"/>
    </location>
</feature>
<evidence type="ECO:0000256" key="3">
    <source>
        <dbReference type="ARBA" id="ARBA00022475"/>
    </source>
</evidence>
<keyword evidence="11" id="KW-1185">Reference proteome</keyword>
<evidence type="ECO:0000256" key="2">
    <source>
        <dbReference type="ARBA" id="ARBA00022448"/>
    </source>
</evidence>
<name>A0ABU8RK88_9ACTN</name>
<keyword evidence="6 8" id="KW-0472">Membrane</keyword>
<evidence type="ECO:0000256" key="7">
    <source>
        <dbReference type="SAM" id="MobiDB-lite"/>
    </source>
</evidence>
<feature type="domain" description="Major facilitator superfamily (MFS) profile" evidence="9">
    <location>
        <begin position="38"/>
        <end position="432"/>
    </location>
</feature>
<dbReference type="PANTHER" id="PTHR42718">
    <property type="entry name" value="MAJOR FACILITATOR SUPERFAMILY MULTIDRUG TRANSPORTER MFSC"/>
    <property type="match status" value="1"/>
</dbReference>
<feature type="transmembrane region" description="Helical" evidence="8">
    <location>
        <begin position="162"/>
        <end position="184"/>
    </location>
</feature>
<evidence type="ECO:0000259" key="9">
    <source>
        <dbReference type="PROSITE" id="PS50850"/>
    </source>
</evidence>
<dbReference type="InterPro" id="IPR011701">
    <property type="entry name" value="MFS"/>
</dbReference>
<sequence>MTASPVDRTAPPRTRAAASPTPDGDRRPRRPRARAYVVWAVGVLAYVVAIFNRTSLGVAGPAALERFSTGAAVLSVFAVVQLLVYAAMQVPVGVLVDRFGTKRLLVTGAALMVAGQAVLAVVTDVPGAFAGRVLVGLGDAMTFISVLRLVPAWFPARQVPVLTQVTGMLGQLGQVLSAIPLAALLAGPGWAVAFGGAAGVGALVAVLVLVVLRDAPPDAVVVRRRRTVAQVRGELAGAWREPGTRLGFWSHFTSQFSGMVFALLWGFPFMVQGLGLSPVAAGGMLSLLVAGAIAAGPVVGRLTALHPLRRSSLVLGVVVVTALAWTVVLVWPGGAPAAVVAVLVLVLAVNGPGSMVGFDFARTYNPPERLGTATGLVNTGGFTASLLTILGIGVVLDLLAGDGTPGLGDFRAALALQYVVWGVGVVMVVRTRRLARRDLAVLGVEVLPLRRVWGTRPLWRA</sequence>
<dbReference type="RefSeq" id="WP_339574870.1">
    <property type="nucleotide sequence ID" value="NZ_JBBIAA010000008.1"/>
</dbReference>
<dbReference type="PANTHER" id="PTHR42718:SF46">
    <property type="entry name" value="BLR6921 PROTEIN"/>
    <property type="match status" value="1"/>
</dbReference>
<feature type="transmembrane region" description="Helical" evidence="8">
    <location>
        <begin position="71"/>
        <end position="92"/>
    </location>
</feature>
<dbReference type="Proteomes" id="UP001387100">
    <property type="component" value="Unassembled WGS sequence"/>
</dbReference>
<keyword evidence="5 8" id="KW-1133">Transmembrane helix</keyword>
<feature type="transmembrane region" description="Helical" evidence="8">
    <location>
        <begin position="248"/>
        <end position="267"/>
    </location>
</feature>
<proteinExistence type="predicted"/>
<feature type="transmembrane region" description="Helical" evidence="8">
    <location>
        <begin position="190"/>
        <end position="212"/>
    </location>
</feature>
<comment type="caution">
    <text evidence="10">The sequence shown here is derived from an EMBL/GenBank/DDBJ whole genome shotgun (WGS) entry which is preliminary data.</text>
</comment>
<feature type="compositionally biased region" description="Low complexity" evidence="7">
    <location>
        <begin position="8"/>
        <end position="22"/>
    </location>
</feature>
<protein>
    <submittedName>
        <fullName evidence="10">MFS transporter</fullName>
    </submittedName>
</protein>
<dbReference type="CDD" id="cd06174">
    <property type="entry name" value="MFS"/>
    <property type="match status" value="1"/>
</dbReference>
<evidence type="ECO:0000256" key="8">
    <source>
        <dbReference type="SAM" id="Phobius"/>
    </source>
</evidence>
<feature type="transmembrane region" description="Helical" evidence="8">
    <location>
        <begin position="312"/>
        <end position="331"/>
    </location>
</feature>
<evidence type="ECO:0000256" key="5">
    <source>
        <dbReference type="ARBA" id="ARBA00022989"/>
    </source>
</evidence>
<evidence type="ECO:0000256" key="1">
    <source>
        <dbReference type="ARBA" id="ARBA00004651"/>
    </source>
</evidence>
<dbReference type="EMBL" id="JBBIAA010000008">
    <property type="protein sequence ID" value="MEJ5945485.1"/>
    <property type="molecule type" value="Genomic_DNA"/>
</dbReference>
<evidence type="ECO:0000256" key="4">
    <source>
        <dbReference type="ARBA" id="ARBA00022692"/>
    </source>
</evidence>
<keyword evidence="3" id="KW-1003">Cell membrane</keyword>
<gene>
    <name evidence="10" type="ORF">WDZ17_09305</name>
</gene>
<accession>A0ABU8RK88</accession>
<feature type="transmembrane region" description="Helical" evidence="8">
    <location>
        <begin position="337"/>
        <end position="361"/>
    </location>
</feature>
<dbReference type="Pfam" id="PF07690">
    <property type="entry name" value="MFS_1"/>
    <property type="match status" value="1"/>
</dbReference>
<feature type="transmembrane region" description="Helical" evidence="8">
    <location>
        <begin position="373"/>
        <end position="400"/>
    </location>
</feature>
<comment type="subcellular location">
    <subcellularLocation>
        <location evidence="1">Cell membrane</location>
        <topology evidence="1">Multi-pass membrane protein</topology>
    </subcellularLocation>
</comment>